<evidence type="ECO:0000313" key="1">
    <source>
        <dbReference type="EMBL" id="REF69648.1"/>
    </source>
</evidence>
<accession>A0A3D9XJ63</accession>
<dbReference type="EMBL" id="QTUJ01000002">
    <property type="protein sequence ID" value="REF69648.1"/>
    <property type="molecule type" value="Genomic_DNA"/>
</dbReference>
<name>A0A3D9XJ63_PARVE</name>
<evidence type="ECO:0008006" key="3">
    <source>
        <dbReference type="Google" id="ProtNLM"/>
    </source>
</evidence>
<sequence length="134" mass="13820">MSQGKEFLVAVSATSAGDKTEVELQGDLTINPGKAIQQQVYKNGTESFQNDSGFNISFQMGNSAPLATGEALLWTLHDSGDVGYFEITNARTGGVEWTFAGRVGISTVSAPVSGATTVTVNVGAVGTVTRGTAT</sequence>
<dbReference type="Proteomes" id="UP000256941">
    <property type="component" value="Unassembled WGS sequence"/>
</dbReference>
<protein>
    <recommendedName>
        <fullName evidence="3">Phage tail protein</fullName>
    </recommendedName>
</protein>
<proteinExistence type="predicted"/>
<dbReference type="RefSeq" id="WP_116221887.1">
    <property type="nucleotide sequence ID" value="NZ_CP038197.1"/>
</dbReference>
<gene>
    <name evidence="1" type="ORF">BDD41_2358</name>
</gene>
<evidence type="ECO:0000313" key="2">
    <source>
        <dbReference type="Proteomes" id="UP000256941"/>
    </source>
</evidence>
<reference evidence="1 2" key="1">
    <citation type="submission" date="2018-08" db="EMBL/GenBank/DDBJ databases">
        <title>Genomic Encyclopedia of Archaeal and Bacterial Type Strains, Phase II (KMG-II): from individual species to whole genera.</title>
        <authorList>
            <person name="Goeker M."/>
        </authorList>
    </citation>
    <scope>NUCLEOTIDE SEQUENCE [LARGE SCALE GENOMIC DNA]</scope>
    <source>
        <strain evidence="1 2">DSM 17099</strain>
    </source>
</reference>
<dbReference type="AlphaFoldDB" id="A0A3D9XJ63"/>
<comment type="caution">
    <text evidence="1">The sequence shown here is derived from an EMBL/GenBank/DDBJ whole genome shotgun (WGS) entry which is preliminary data.</text>
</comment>
<organism evidence="1 2">
    <name type="scientific">Paracoccus versutus</name>
    <name type="common">Thiobacillus versutus</name>
    <dbReference type="NCBI Taxonomy" id="34007"/>
    <lineage>
        <taxon>Bacteria</taxon>
        <taxon>Pseudomonadati</taxon>
        <taxon>Pseudomonadota</taxon>
        <taxon>Alphaproteobacteria</taxon>
        <taxon>Rhodobacterales</taxon>
        <taxon>Paracoccaceae</taxon>
        <taxon>Paracoccus</taxon>
    </lineage>
</organism>